<organism evidence="3 4">
    <name type="scientific">Apiospora marii</name>
    <dbReference type="NCBI Taxonomy" id="335849"/>
    <lineage>
        <taxon>Eukaryota</taxon>
        <taxon>Fungi</taxon>
        <taxon>Dikarya</taxon>
        <taxon>Ascomycota</taxon>
        <taxon>Pezizomycotina</taxon>
        <taxon>Sordariomycetes</taxon>
        <taxon>Xylariomycetidae</taxon>
        <taxon>Amphisphaeriales</taxon>
        <taxon>Apiosporaceae</taxon>
        <taxon>Apiospora</taxon>
    </lineage>
</organism>
<proteinExistence type="predicted"/>
<feature type="transmembrane region" description="Helical" evidence="2">
    <location>
        <begin position="20"/>
        <end position="42"/>
    </location>
</feature>
<sequence length="715" mass="78188">MDQEGGGEKPSTTDLVSAVGTWLAVGLAVIALVGVVGPILVWRATKGERNRAINAIEEGEAESFGYVGRGLWAGRRMRLFRRVSNPLLQNEPDLGDNKHFAFQAPPDSPQQAASSAARLFGWKHKAGSSSKPQPSNESTDWVQFGSLAEAYSIPMKKGDNLVVEDGRAWLPVHTSWLLLLGLLGRYGPWQDKGRLPPTIARGTASNQARVGTLRQRSTGRPRSLPTSRPWEKSHTPWEDAHDRRSFGSVTYNPLYGLEGTLFTPSHIPRDTGDQKRVFFSRHRANRTGQLTPNKYGVDLLFWMAVGCIPTSSGDILCLADVQDVPVIQELRTASRTTLSAPSPGPAMPSRRNVHFDEDVEQSGSEDYAAPSLNDVAYQQISPAAYITPHSSGPELTVSYDPGRPRVFELAPWSERNADLSDFAAVVKADSTEKRVLSFRETALTEEQVRDILSASAGTYMDRGSDWLRLWRGGMDGGYARFMSRRDGQLLAHALLTLDLSPHGYLMSLERSHCRSMLCDAASSLPQLLTRSLWSIDALDLSDDDDLKTRLGKAMAKFYDLSQPAVRTRLYFAALYELDAALQEATRKTERAEQLAAQALGCVMLTSPEFRSIIAQATRLLAEGFGGNTAIVVNLDAGVIEVPTVLNFVCRFPIETEVLLDGVEPADGSGSVRLSLACVVLVCQRAALRSAMLDSALDSEPLFRAVTSLGQTVLMG</sequence>
<keyword evidence="2" id="KW-0812">Transmembrane</keyword>
<feature type="region of interest" description="Disordered" evidence="1">
    <location>
        <begin position="199"/>
        <end position="241"/>
    </location>
</feature>
<keyword evidence="2" id="KW-1133">Transmembrane helix</keyword>
<dbReference type="EMBL" id="JAQQWI010000017">
    <property type="protein sequence ID" value="KAK8006208.1"/>
    <property type="molecule type" value="Genomic_DNA"/>
</dbReference>
<keyword evidence="2" id="KW-0472">Membrane</keyword>
<reference evidence="3 4" key="1">
    <citation type="submission" date="2023-01" db="EMBL/GenBank/DDBJ databases">
        <title>Analysis of 21 Apiospora genomes using comparative genomics revels a genus with tremendous synthesis potential of carbohydrate active enzymes and secondary metabolites.</title>
        <authorList>
            <person name="Sorensen T."/>
        </authorList>
    </citation>
    <scope>NUCLEOTIDE SEQUENCE [LARGE SCALE GENOMIC DNA]</scope>
    <source>
        <strain evidence="3 4">CBS 20057</strain>
    </source>
</reference>
<evidence type="ECO:0000313" key="4">
    <source>
        <dbReference type="Proteomes" id="UP001396898"/>
    </source>
</evidence>
<comment type="caution">
    <text evidence="3">The sequence shown here is derived from an EMBL/GenBank/DDBJ whole genome shotgun (WGS) entry which is preliminary data.</text>
</comment>
<dbReference type="Proteomes" id="UP001396898">
    <property type="component" value="Unassembled WGS sequence"/>
</dbReference>
<accession>A0ABR1RA09</accession>
<name>A0ABR1RA09_9PEZI</name>
<feature type="compositionally biased region" description="Polar residues" evidence="1">
    <location>
        <begin position="203"/>
        <end position="226"/>
    </location>
</feature>
<evidence type="ECO:0000256" key="1">
    <source>
        <dbReference type="SAM" id="MobiDB-lite"/>
    </source>
</evidence>
<evidence type="ECO:0000256" key="2">
    <source>
        <dbReference type="SAM" id="Phobius"/>
    </source>
</evidence>
<protein>
    <submittedName>
        <fullName evidence="3">Uncharacterized protein</fullName>
    </submittedName>
</protein>
<evidence type="ECO:0000313" key="3">
    <source>
        <dbReference type="EMBL" id="KAK8006208.1"/>
    </source>
</evidence>
<feature type="compositionally biased region" description="Basic and acidic residues" evidence="1">
    <location>
        <begin position="229"/>
        <end position="241"/>
    </location>
</feature>
<gene>
    <name evidence="3" type="ORF">PG991_012505</name>
</gene>
<keyword evidence="4" id="KW-1185">Reference proteome</keyword>